<comment type="similarity">
    <text evidence="4">Belongs to the L/F-transferase family.</text>
</comment>
<dbReference type="InterPro" id="IPR016181">
    <property type="entry name" value="Acyl_CoA_acyltransferase"/>
</dbReference>
<dbReference type="NCBIfam" id="TIGR00667">
    <property type="entry name" value="aat"/>
    <property type="match status" value="1"/>
</dbReference>
<dbReference type="OrthoDB" id="9790282at2"/>
<comment type="catalytic activity">
    <reaction evidence="4">
        <text>N-terminal L-arginyl-[protein] + L-leucyl-tRNA(Leu) = N-terminal L-leucyl-L-arginyl-[protein] + tRNA(Leu) + H(+)</text>
        <dbReference type="Rhea" id="RHEA:50416"/>
        <dbReference type="Rhea" id="RHEA-COMP:9613"/>
        <dbReference type="Rhea" id="RHEA-COMP:9622"/>
        <dbReference type="Rhea" id="RHEA-COMP:12672"/>
        <dbReference type="Rhea" id="RHEA-COMP:12673"/>
        <dbReference type="ChEBI" id="CHEBI:15378"/>
        <dbReference type="ChEBI" id="CHEBI:64719"/>
        <dbReference type="ChEBI" id="CHEBI:78442"/>
        <dbReference type="ChEBI" id="CHEBI:78494"/>
        <dbReference type="ChEBI" id="CHEBI:133044"/>
        <dbReference type="EC" id="2.3.2.6"/>
    </reaction>
</comment>
<accession>A0A399ER69</accession>
<keyword evidence="3 4" id="KW-0012">Acyltransferase</keyword>
<evidence type="ECO:0000256" key="2">
    <source>
        <dbReference type="ARBA" id="ARBA00022679"/>
    </source>
</evidence>
<dbReference type="RefSeq" id="WP_119360026.1">
    <property type="nucleotide sequence ID" value="NZ_QWKZ01000037.1"/>
</dbReference>
<keyword evidence="6" id="KW-1185">Reference proteome</keyword>
<proteinExistence type="inferred from homology"/>
<dbReference type="GO" id="GO:0030163">
    <property type="term" value="P:protein catabolic process"/>
    <property type="evidence" value="ECO:0007669"/>
    <property type="project" value="UniProtKB-UniRule"/>
</dbReference>
<keyword evidence="1 4" id="KW-0963">Cytoplasm</keyword>
<gene>
    <name evidence="4 5" type="primary">aat</name>
    <name evidence="5" type="ORF">Mlute_01394</name>
</gene>
<evidence type="ECO:0000256" key="3">
    <source>
        <dbReference type="ARBA" id="ARBA00023315"/>
    </source>
</evidence>
<sequence>MTQRHLRAVLRMYAQGYFPLGLERGVGWFDQRAYGTPYRAVIPLDGGFHIPKSLRRVLNADRFEVRINGDFPGVLEGCATRGWTYRSETWITEEIKELYLELYRHGYAHSFETWLDGRLAGGILGVALGGAFIGDSMFYRVPNASKVALVRLVEYLRVRGYELFDAQVMNPHLARFGALEVEPGEFQEWLRRAVQKPVCFVEGAPAAAFEAGLGGP</sequence>
<protein>
    <recommendedName>
        <fullName evidence="4">Leucyl/phenylalanyl-tRNA--protein transferase</fullName>
        <ecNumber evidence="4">2.3.2.6</ecNumber>
    </recommendedName>
    <alternativeName>
        <fullName evidence="4">L/F-transferase</fullName>
    </alternativeName>
    <alternativeName>
        <fullName evidence="4">Leucyltransferase</fullName>
    </alternativeName>
    <alternativeName>
        <fullName evidence="4">Phenyalanyltransferase</fullName>
    </alternativeName>
</protein>
<dbReference type="AlphaFoldDB" id="A0A399ER69"/>
<evidence type="ECO:0000256" key="4">
    <source>
        <dbReference type="HAMAP-Rule" id="MF_00688"/>
    </source>
</evidence>
<dbReference type="EMBL" id="QWKZ01000037">
    <property type="protein sequence ID" value="RIH86026.1"/>
    <property type="molecule type" value="Genomic_DNA"/>
</dbReference>
<comment type="catalytic activity">
    <reaction evidence="4">
        <text>L-phenylalanyl-tRNA(Phe) + an N-terminal L-alpha-aminoacyl-[protein] = an N-terminal L-phenylalanyl-L-alpha-aminoacyl-[protein] + tRNA(Phe)</text>
        <dbReference type="Rhea" id="RHEA:43632"/>
        <dbReference type="Rhea" id="RHEA-COMP:9668"/>
        <dbReference type="Rhea" id="RHEA-COMP:9699"/>
        <dbReference type="Rhea" id="RHEA-COMP:10636"/>
        <dbReference type="Rhea" id="RHEA-COMP:10637"/>
        <dbReference type="ChEBI" id="CHEBI:78442"/>
        <dbReference type="ChEBI" id="CHEBI:78531"/>
        <dbReference type="ChEBI" id="CHEBI:78597"/>
        <dbReference type="ChEBI" id="CHEBI:83561"/>
        <dbReference type="EC" id="2.3.2.6"/>
    </reaction>
</comment>
<dbReference type="HAMAP" id="MF_00688">
    <property type="entry name" value="Leu_Phe_trans"/>
    <property type="match status" value="1"/>
</dbReference>
<dbReference type="SUPFAM" id="SSF55729">
    <property type="entry name" value="Acyl-CoA N-acyltransferases (Nat)"/>
    <property type="match status" value="1"/>
</dbReference>
<comment type="caution">
    <text evidence="5">The sequence shown here is derived from an EMBL/GenBank/DDBJ whole genome shotgun (WGS) entry which is preliminary data.</text>
</comment>
<reference evidence="5 6" key="1">
    <citation type="submission" date="2018-08" db="EMBL/GenBank/DDBJ databases">
        <title>Meiothermus luteus KCTC 52599 genome sequencing project.</title>
        <authorList>
            <person name="Da Costa M.S."/>
            <person name="Albuquerque L."/>
            <person name="Raposo P."/>
            <person name="Froufe H.J.C."/>
            <person name="Barroso C.S."/>
            <person name="Egas C."/>
        </authorList>
    </citation>
    <scope>NUCLEOTIDE SEQUENCE [LARGE SCALE GENOMIC DNA]</scope>
    <source>
        <strain evidence="5 6">KCTC 52599</strain>
    </source>
</reference>
<dbReference type="PANTHER" id="PTHR30098:SF2">
    <property type="entry name" value="LEUCYL_PHENYLALANYL-TRNA--PROTEIN TRANSFERASE"/>
    <property type="match status" value="1"/>
</dbReference>
<comment type="function">
    <text evidence="4">Functions in the N-end rule pathway of protein degradation where it conjugates Leu, Phe and, less efficiently, Met from aminoacyl-tRNAs to the N-termini of proteins containing an N-terminal arginine or lysine.</text>
</comment>
<comment type="catalytic activity">
    <reaction evidence="4">
        <text>N-terminal L-lysyl-[protein] + L-leucyl-tRNA(Leu) = N-terminal L-leucyl-L-lysyl-[protein] + tRNA(Leu) + H(+)</text>
        <dbReference type="Rhea" id="RHEA:12340"/>
        <dbReference type="Rhea" id="RHEA-COMP:9613"/>
        <dbReference type="Rhea" id="RHEA-COMP:9622"/>
        <dbReference type="Rhea" id="RHEA-COMP:12670"/>
        <dbReference type="Rhea" id="RHEA-COMP:12671"/>
        <dbReference type="ChEBI" id="CHEBI:15378"/>
        <dbReference type="ChEBI" id="CHEBI:65249"/>
        <dbReference type="ChEBI" id="CHEBI:78442"/>
        <dbReference type="ChEBI" id="CHEBI:78494"/>
        <dbReference type="ChEBI" id="CHEBI:133043"/>
        <dbReference type="EC" id="2.3.2.6"/>
    </reaction>
</comment>
<dbReference type="InterPro" id="IPR042203">
    <property type="entry name" value="Leu/Phe-tRNA_Trfase_C"/>
</dbReference>
<evidence type="ECO:0000256" key="1">
    <source>
        <dbReference type="ARBA" id="ARBA00022490"/>
    </source>
</evidence>
<dbReference type="Gene3D" id="3.40.630.70">
    <property type="entry name" value="Leucyl/phenylalanyl-tRNA-protein transferase, C-terminal domain"/>
    <property type="match status" value="1"/>
</dbReference>
<evidence type="ECO:0000313" key="6">
    <source>
        <dbReference type="Proteomes" id="UP000265800"/>
    </source>
</evidence>
<dbReference type="Proteomes" id="UP000265800">
    <property type="component" value="Unassembled WGS sequence"/>
</dbReference>
<organism evidence="5 6">
    <name type="scientific">Meiothermus luteus</name>
    <dbReference type="NCBI Taxonomy" id="2026184"/>
    <lineage>
        <taxon>Bacteria</taxon>
        <taxon>Thermotogati</taxon>
        <taxon>Deinococcota</taxon>
        <taxon>Deinococci</taxon>
        <taxon>Thermales</taxon>
        <taxon>Thermaceae</taxon>
        <taxon>Meiothermus</taxon>
    </lineage>
</organism>
<dbReference type="PANTHER" id="PTHR30098">
    <property type="entry name" value="LEUCYL/PHENYLALANYL-TRNA--PROTEIN TRANSFERASE"/>
    <property type="match status" value="1"/>
</dbReference>
<dbReference type="EC" id="2.3.2.6" evidence="4"/>
<dbReference type="InterPro" id="IPR004616">
    <property type="entry name" value="Leu/Phe-tRNA_Trfase"/>
</dbReference>
<comment type="subcellular location">
    <subcellularLocation>
        <location evidence="4">Cytoplasm</location>
    </subcellularLocation>
</comment>
<keyword evidence="2 4" id="KW-0808">Transferase</keyword>
<dbReference type="Pfam" id="PF03588">
    <property type="entry name" value="Leu_Phe_trans"/>
    <property type="match status" value="1"/>
</dbReference>
<dbReference type="GO" id="GO:0005737">
    <property type="term" value="C:cytoplasm"/>
    <property type="evidence" value="ECO:0007669"/>
    <property type="project" value="UniProtKB-SubCell"/>
</dbReference>
<name>A0A399ER69_9DEIN</name>
<dbReference type="GO" id="GO:0008914">
    <property type="term" value="F:leucyl-tRNA--protein transferase activity"/>
    <property type="evidence" value="ECO:0007669"/>
    <property type="project" value="UniProtKB-UniRule"/>
</dbReference>
<evidence type="ECO:0000313" key="5">
    <source>
        <dbReference type="EMBL" id="RIH86026.1"/>
    </source>
</evidence>